<reference evidence="1 2" key="1">
    <citation type="submission" date="2019-03" db="EMBL/GenBank/DDBJ databases">
        <title>Metabolic potential of uncultured bacteria and archaea associated with petroleum seepage in deep-sea sediments.</title>
        <authorList>
            <person name="Dong X."/>
            <person name="Hubert C."/>
        </authorList>
    </citation>
    <scope>NUCLEOTIDE SEQUENCE [LARGE SCALE GENOMIC DNA]</scope>
    <source>
        <strain evidence="1">E29_bin52</strain>
    </source>
</reference>
<sequence length="83" mass="9591">MATLTKKTQILFSEEQLELLKKIAEEKATSMGALVREAVEKVYLKGIKRERLDIAKRLISMQLPVDEWEKMEKEITGGAREDR</sequence>
<gene>
    <name evidence="1" type="ORF">E3J48_04295</name>
</gene>
<dbReference type="EMBL" id="SOIZ01000187">
    <property type="protein sequence ID" value="TET62367.1"/>
    <property type="molecule type" value="Genomic_DNA"/>
</dbReference>
<evidence type="ECO:0000313" key="1">
    <source>
        <dbReference type="EMBL" id="TET62367.1"/>
    </source>
</evidence>
<dbReference type="AlphaFoldDB" id="A0A523W5U3"/>
<dbReference type="GO" id="GO:0006355">
    <property type="term" value="P:regulation of DNA-templated transcription"/>
    <property type="evidence" value="ECO:0007669"/>
    <property type="project" value="InterPro"/>
</dbReference>
<dbReference type="InterPro" id="IPR013321">
    <property type="entry name" value="Arc_rbn_hlx_hlx"/>
</dbReference>
<name>A0A523W5U3_UNCAE</name>
<organism evidence="1 2">
    <name type="scientific">Aerophobetes bacterium</name>
    <dbReference type="NCBI Taxonomy" id="2030807"/>
    <lineage>
        <taxon>Bacteria</taxon>
        <taxon>Candidatus Aerophobota</taxon>
    </lineage>
</organism>
<dbReference type="Proteomes" id="UP000319130">
    <property type="component" value="Unassembled WGS sequence"/>
</dbReference>
<accession>A0A523W5U3</accession>
<evidence type="ECO:0000313" key="2">
    <source>
        <dbReference type="Proteomes" id="UP000319130"/>
    </source>
</evidence>
<comment type="caution">
    <text evidence="1">The sequence shown here is derived from an EMBL/GenBank/DDBJ whole genome shotgun (WGS) entry which is preliminary data.</text>
</comment>
<proteinExistence type="predicted"/>
<protein>
    <recommendedName>
        <fullName evidence="3">Ribbon-helix-helix protein, CopG family</fullName>
    </recommendedName>
</protein>
<dbReference type="Gene3D" id="1.10.1220.10">
    <property type="entry name" value="Met repressor-like"/>
    <property type="match status" value="1"/>
</dbReference>
<evidence type="ECO:0008006" key="3">
    <source>
        <dbReference type="Google" id="ProtNLM"/>
    </source>
</evidence>